<evidence type="ECO:0000313" key="5">
    <source>
        <dbReference type="Proteomes" id="UP000326452"/>
    </source>
</evidence>
<evidence type="ECO:0000256" key="1">
    <source>
        <dbReference type="ARBA" id="ARBA00023012"/>
    </source>
</evidence>
<dbReference type="PROSITE" id="PS50894">
    <property type="entry name" value="HPT"/>
    <property type="match status" value="1"/>
</dbReference>
<dbReference type="EMBL" id="CABVJC010000002">
    <property type="protein sequence ID" value="VVP84780.1"/>
    <property type="molecule type" value="Genomic_DNA"/>
</dbReference>
<dbReference type="InterPro" id="IPR008207">
    <property type="entry name" value="Sig_transdc_His_kin_Hpt_dom"/>
</dbReference>
<protein>
    <recommendedName>
        <fullName evidence="3">HPt domain-containing protein</fullName>
    </recommendedName>
</protein>
<feature type="domain" description="HPt" evidence="3">
    <location>
        <begin position="6"/>
        <end position="104"/>
    </location>
</feature>
<gene>
    <name evidence="4" type="ORF">PS941_01091</name>
</gene>
<sequence>MLAGLPRDKRRPLLRNIVLTNQQDLAALDHALAHSDHVGLAHLAHKLKTSAQMMHSDALLRLCETLENSAAEHAALSVLAAQCEAIASLVNDLNDALTATLDAP</sequence>
<dbReference type="Proteomes" id="UP000326452">
    <property type="component" value="Unassembled WGS sequence"/>
</dbReference>
<reference evidence="4 5" key="1">
    <citation type="submission" date="2019-09" db="EMBL/GenBank/DDBJ databases">
        <authorList>
            <person name="Chandra G."/>
            <person name="Truman W A."/>
        </authorList>
    </citation>
    <scope>NUCLEOTIDE SEQUENCE [LARGE SCALE GENOMIC DNA]</scope>
    <source>
        <strain evidence="4">PS941</strain>
    </source>
</reference>
<evidence type="ECO:0000313" key="4">
    <source>
        <dbReference type="EMBL" id="VVP84780.1"/>
    </source>
</evidence>
<dbReference type="GO" id="GO:0000160">
    <property type="term" value="P:phosphorelay signal transduction system"/>
    <property type="evidence" value="ECO:0007669"/>
    <property type="project" value="UniProtKB-KW"/>
</dbReference>
<dbReference type="GO" id="GO:0004672">
    <property type="term" value="F:protein kinase activity"/>
    <property type="evidence" value="ECO:0007669"/>
    <property type="project" value="UniProtKB-ARBA"/>
</dbReference>
<dbReference type="Gene3D" id="1.20.120.160">
    <property type="entry name" value="HPT domain"/>
    <property type="match status" value="1"/>
</dbReference>
<dbReference type="SUPFAM" id="SSF47226">
    <property type="entry name" value="Histidine-containing phosphotransfer domain, HPT domain"/>
    <property type="match status" value="1"/>
</dbReference>
<keyword evidence="2" id="KW-0597">Phosphoprotein</keyword>
<evidence type="ECO:0000259" key="3">
    <source>
        <dbReference type="PROSITE" id="PS50894"/>
    </source>
</evidence>
<dbReference type="AlphaFoldDB" id="A0A5E7SFP2"/>
<accession>A0A5E7SFP2</accession>
<dbReference type="InterPro" id="IPR036641">
    <property type="entry name" value="HPT_dom_sf"/>
</dbReference>
<name>A0A5E7SFP2_PSEFL</name>
<keyword evidence="1" id="KW-0902">Two-component regulatory system</keyword>
<organism evidence="4 5">
    <name type="scientific">Pseudomonas fluorescens</name>
    <dbReference type="NCBI Taxonomy" id="294"/>
    <lineage>
        <taxon>Bacteria</taxon>
        <taxon>Pseudomonadati</taxon>
        <taxon>Pseudomonadota</taxon>
        <taxon>Gammaproteobacteria</taxon>
        <taxon>Pseudomonadales</taxon>
        <taxon>Pseudomonadaceae</taxon>
        <taxon>Pseudomonas</taxon>
    </lineage>
</organism>
<proteinExistence type="predicted"/>
<evidence type="ECO:0000256" key="2">
    <source>
        <dbReference type="PROSITE-ProRule" id="PRU00110"/>
    </source>
</evidence>
<feature type="modified residue" description="Phosphohistidine" evidence="2">
    <location>
        <position position="45"/>
    </location>
</feature>
<dbReference type="Pfam" id="PF01627">
    <property type="entry name" value="Hpt"/>
    <property type="match status" value="1"/>
</dbReference>